<dbReference type="PRINTS" id="PR00470">
    <property type="entry name" value="TRYPANRDTASE"/>
</dbReference>
<evidence type="ECO:0000256" key="15">
    <source>
        <dbReference type="ARBA" id="ARBA00049331"/>
    </source>
</evidence>
<reference evidence="22 23" key="1">
    <citation type="journal article" date="2015" name="Sci. Rep.">
        <title>The genome of Leishmania panamensis: insights into genomics of the L. (Viannia) subgenus.</title>
        <authorList>
            <person name="Llanes A."/>
            <person name="Restrepo C.M."/>
            <person name="Vecchio G.D."/>
            <person name="Anguizola F.J."/>
            <person name="Lleonart R."/>
        </authorList>
    </citation>
    <scope>NUCLEOTIDE SEQUENCE [LARGE SCALE GENOMIC DNA]</scope>
    <source>
        <strain evidence="22 23">MHOM/PA/94/PSC-1</strain>
    </source>
</reference>
<dbReference type="Pfam" id="PF02852">
    <property type="entry name" value="Pyr_redox_dim"/>
    <property type="match status" value="1"/>
</dbReference>
<dbReference type="GO" id="GO:0004362">
    <property type="term" value="F:glutathione-disulfide reductase (NADPH) activity"/>
    <property type="evidence" value="ECO:0007669"/>
    <property type="project" value="TreeGrafter"/>
</dbReference>
<evidence type="ECO:0000256" key="9">
    <source>
        <dbReference type="ARBA" id="ARBA00022827"/>
    </source>
</evidence>
<dbReference type="GO" id="GO:0006749">
    <property type="term" value="P:glutathione metabolic process"/>
    <property type="evidence" value="ECO:0007669"/>
    <property type="project" value="TreeGrafter"/>
</dbReference>
<feature type="disulfide bond" description="Redox-active" evidence="18">
    <location>
        <begin position="52"/>
        <end position="57"/>
    </location>
</feature>
<dbReference type="InterPro" id="IPR001864">
    <property type="entry name" value="Trypnth_redctse"/>
</dbReference>
<keyword evidence="11 19" id="KW-0560">Oxidoreductase</keyword>
<evidence type="ECO:0000256" key="17">
    <source>
        <dbReference type="PIRSR" id="PIRSR000350-3"/>
    </source>
</evidence>
<dbReference type="Proteomes" id="UP000063063">
    <property type="component" value="Chromosome 5"/>
</dbReference>
<dbReference type="GO" id="GO:0045454">
    <property type="term" value="P:cell redox homeostasis"/>
    <property type="evidence" value="ECO:0007669"/>
    <property type="project" value="InterPro"/>
</dbReference>
<dbReference type="PRINTS" id="PR00368">
    <property type="entry name" value="FADPNR"/>
</dbReference>
<evidence type="ECO:0000256" key="2">
    <source>
        <dbReference type="ARBA" id="ARBA00004496"/>
    </source>
</evidence>
<dbReference type="KEGG" id="lpan:LPMP_050340"/>
<dbReference type="InterPro" id="IPR016156">
    <property type="entry name" value="FAD/NAD-linked_Rdtase_dimer_sf"/>
</dbReference>
<dbReference type="eggNOG" id="KOG0405">
    <property type="taxonomic scope" value="Eukaryota"/>
</dbReference>
<evidence type="ECO:0000313" key="23">
    <source>
        <dbReference type="Proteomes" id="UP000063063"/>
    </source>
</evidence>
<sequence length="491" mass="53309">MPRAYDLVVLGAGSGGLEAGWNAASIYNKKVAVVEAQKEHGPPCFAALGGTCVNVGCVPKKLMVTGAQYMDLIRESCGFGWEMDRDSIRSNWKKLITAKNKVVSDINKSYTGMFENTEGLSFHMGFGALQDAHTVVVRKSEDPKSDVLETLEADYILIATGSWPTRLGIPGDELCITSNEAFYLDEAPKRALCVGGGYISVEFAGIFNAYKPPDGQVDLCYRGEVILRGFDLEVRKSLMKQLEANGIKIRTKVNPSRITKNADGSKHVCFEDGTEADYDQVMLAVGRAPRSKALQLDKAGVKMGKNGAVVVDAYSKTSIDNIYAIGDVTDRLMLTPVAIDEGSAFVETLFGCKPRATDHTKVACAVFSIPPIGTCGLTEEEAAKKYDVVAVYESSFTPLMHNISGSKHKTFMIRIVTKEKDGEVLGVHMLGDSAPEIIQSVGICMKMGAKISDFHSTIGVHPTSAEELCSMRTPAYFYEKGKRVEKLSCNL</sequence>
<dbReference type="Gene3D" id="3.50.50.60">
    <property type="entry name" value="FAD/NAD(P)-binding domain"/>
    <property type="match status" value="2"/>
</dbReference>
<dbReference type="FunFam" id="3.50.50.60:FF:000051">
    <property type="entry name" value="Glutathione reductase"/>
    <property type="match status" value="1"/>
</dbReference>
<evidence type="ECO:0000256" key="13">
    <source>
        <dbReference type="ARBA" id="ARBA00023284"/>
    </source>
</evidence>
<keyword evidence="10" id="KW-0521">NADP</keyword>
<evidence type="ECO:0000259" key="21">
    <source>
        <dbReference type="Pfam" id="PF07992"/>
    </source>
</evidence>
<keyword evidence="8 19" id="KW-0285">Flavoprotein</keyword>
<feature type="binding site" evidence="17">
    <location>
        <position position="61"/>
    </location>
    <ligand>
        <name>FAD</name>
        <dbReference type="ChEBI" id="CHEBI:57692"/>
    </ligand>
</feature>
<evidence type="ECO:0000259" key="20">
    <source>
        <dbReference type="Pfam" id="PF02852"/>
    </source>
</evidence>
<feature type="binding site" evidence="17">
    <location>
        <position position="286"/>
    </location>
    <ligand>
        <name>NAD(+)</name>
        <dbReference type="ChEBI" id="CHEBI:57540"/>
    </ligand>
</feature>
<evidence type="ECO:0000256" key="4">
    <source>
        <dbReference type="ARBA" id="ARBA00011738"/>
    </source>
</evidence>
<feature type="active site" description="Proton acceptor" evidence="16">
    <location>
        <position position="461"/>
    </location>
</feature>
<dbReference type="InterPro" id="IPR012999">
    <property type="entry name" value="Pyr_OxRdtase_I_AS"/>
</dbReference>
<dbReference type="InterPro" id="IPR023753">
    <property type="entry name" value="FAD/NAD-binding_dom"/>
</dbReference>
<comment type="catalytic activity">
    <reaction evidence="15">
        <text>trypanothione + NADP(+) = trypanothione disulfide + NADPH + H(+)</text>
        <dbReference type="Rhea" id="RHEA:16757"/>
        <dbReference type="ChEBI" id="CHEBI:15378"/>
        <dbReference type="ChEBI" id="CHEBI:57783"/>
        <dbReference type="ChEBI" id="CHEBI:58290"/>
        <dbReference type="ChEBI" id="CHEBI:58349"/>
        <dbReference type="ChEBI" id="CHEBI:58661"/>
        <dbReference type="EC" id="1.8.1.12"/>
    </reaction>
</comment>
<dbReference type="EMBL" id="CP009374">
    <property type="protein sequence ID" value="AIN95475.1"/>
    <property type="molecule type" value="Genomic_DNA"/>
</dbReference>
<dbReference type="PIRSF" id="PIRSF000350">
    <property type="entry name" value="Mercury_reductase_MerA"/>
    <property type="match status" value="1"/>
</dbReference>
<evidence type="ECO:0000256" key="16">
    <source>
        <dbReference type="PIRSR" id="PIRSR000350-2"/>
    </source>
</evidence>
<dbReference type="PANTHER" id="PTHR42737">
    <property type="entry name" value="GLUTATHIONE REDUCTASE"/>
    <property type="match status" value="1"/>
</dbReference>
<dbReference type="InterPro" id="IPR004099">
    <property type="entry name" value="Pyr_nucl-diS_OxRdtase_dimer"/>
</dbReference>
<comment type="similarity">
    <text evidence="3 19">Belongs to the class-I pyridine nucleotide-disulfide oxidoreductase family.</text>
</comment>
<gene>
    <name evidence="22" type="primary">TRYR</name>
    <name evidence="22" type="ORF">LPMP_050340</name>
</gene>
<dbReference type="SUPFAM" id="SSF51905">
    <property type="entry name" value="FAD/NAD(P)-binding domain"/>
    <property type="match status" value="1"/>
</dbReference>
<comment type="cofactor">
    <cofactor evidence="17">
        <name>FAD</name>
        <dbReference type="ChEBI" id="CHEBI:57692"/>
    </cofactor>
    <text evidence="17">Binds 1 FAD per subunit.</text>
</comment>
<dbReference type="Pfam" id="PF07992">
    <property type="entry name" value="Pyr_redox_2"/>
    <property type="match status" value="1"/>
</dbReference>
<keyword evidence="17" id="KW-0520">NAD</keyword>
<dbReference type="PROSITE" id="PS00076">
    <property type="entry name" value="PYRIDINE_REDOX_1"/>
    <property type="match status" value="1"/>
</dbReference>
<keyword evidence="23" id="KW-1185">Reference proteome</keyword>
<feature type="binding site" evidence="17">
    <location>
        <position position="127"/>
    </location>
    <ligand>
        <name>FAD</name>
        <dbReference type="ChEBI" id="CHEBI:57692"/>
    </ligand>
</feature>
<keyword evidence="9 17" id="KW-0274">FAD</keyword>
<dbReference type="InterPro" id="IPR036188">
    <property type="entry name" value="FAD/NAD-bd_sf"/>
</dbReference>
<evidence type="ECO:0000256" key="18">
    <source>
        <dbReference type="PIRSR" id="PIRSR000350-4"/>
    </source>
</evidence>
<keyword evidence="7" id="KW-0963">Cytoplasm</keyword>
<dbReference type="PRINTS" id="PR00411">
    <property type="entry name" value="PNDRDTASEI"/>
</dbReference>
<evidence type="ECO:0000256" key="11">
    <source>
        <dbReference type="ARBA" id="ARBA00023002"/>
    </source>
</evidence>
<dbReference type="SUPFAM" id="SSF55424">
    <property type="entry name" value="FAD/NAD-linked reductases, dimerisation (C-terminal) domain"/>
    <property type="match status" value="1"/>
</dbReference>
<dbReference type="GO" id="GO:0005829">
    <property type="term" value="C:cytosol"/>
    <property type="evidence" value="ECO:0007669"/>
    <property type="project" value="TreeGrafter"/>
</dbReference>
<dbReference type="OrthoDB" id="5956163at2759"/>
<dbReference type="GO" id="GO:0050660">
    <property type="term" value="F:flavin adenine dinucleotide binding"/>
    <property type="evidence" value="ECO:0007669"/>
    <property type="project" value="InterPro"/>
</dbReference>
<feature type="binding site" evidence="17">
    <location>
        <position position="327"/>
    </location>
    <ligand>
        <name>FAD</name>
        <dbReference type="ChEBI" id="CHEBI:57692"/>
    </ligand>
</feature>
<dbReference type="FunFam" id="3.50.50.60:FF:000233">
    <property type="entry name" value="Trypanothione reductase"/>
    <property type="match status" value="1"/>
</dbReference>
<comment type="subcellular location">
    <subcellularLocation>
        <location evidence="2">Cytoplasm</location>
    </subcellularLocation>
</comment>
<protein>
    <recommendedName>
        <fullName evidence="6">Trypanothione reductase</fullName>
        <ecNumber evidence="5">1.8.1.12</ecNumber>
    </recommendedName>
    <alternativeName>
        <fullName evidence="14">N(1),N(8)-bis(glutathionyl)spermidine reductase</fullName>
    </alternativeName>
</protein>
<dbReference type="AlphaFoldDB" id="A0A088RI55"/>
<dbReference type="RefSeq" id="XP_010703797.1">
    <property type="nucleotide sequence ID" value="XM_010705495.1"/>
</dbReference>
<evidence type="ECO:0000256" key="14">
    <source>
        <dbReference type="ARBA" id="ARBA00029937"/>
    </source>
</evidence>
<keyword evidence="12" id="KW-1015">Disulfide bond</keyword>
<dbReference type="VEuPathDB" id="TriTrypDB:LPAL13_050008100"/>
<evidence type="ECO:0000256" key="1">
    <source>
        <dbReference type="ARBA" id="ARBA00003667"/>
    </source>
</evidence>
<dbReference type="NCBIfam" id="NF004776">
    <property type="entry name" value="PRK06116.1"/>
    <property type="match status" value="1"/>
</dbReference>
<dbReference type="FunFam" id="3.30.390.30:FF:000019">
    <property type="entry name" value="Trypanothione reductase"/>
    <property type="match status" value="1"/>
</dbReference>
<dbReference type="GO" id="GO:0015042">
    <property type="term" value="F:trypanothione-disulfide reductase (NADPH) activity"/>
    <property type="evidence" value="ECO:0007669"/>
    <property type="project" value="UniProtKB-EC"/>
</dbReference>
<proteinExistence type="inferred from homology"/>
<dbReference type="SMR" id="A0A088RI55"/>
<comment type="subunit">
    <text evidence="4">Homodimer.</text>
</comment>
<feature type="binding site" evidence="17">
    <location>
        <begin position="160"/>
        <end position="162"/>
    </location>
    <ligand>
        <name>FAD</name>
        <dbReference type="ChEBI" id="CHEBI:57692"/>
    </ligand>
</feature>
<dbReference type="NCBIfam" id="TIGR01423">
    <property type="entry name" value="trypano_reduc"/>
    <property type="match status" value="1"/>
</dbReference>
<dbReference type="GeneID" id="22572112"/>
<feature type="binding site" evidence="17">
    <location>
        <begin position="195"/>
        <end position="202"/>
    </location>
    <ligand>
        <name>NAD(+)</name>
        <dbReference type="ChEBI" id="CHEBI:57540"/>
    </ligand>
</feature>
<keyword evidence="13 19" id="KW-0676">Redox-active center</keyword>
<dbReference type="Gene3D" id="3.30.390.30">
    <property type="match status" value="1"/>
</dbReference>
<dbReference type="EC" id="1.8.1.12" evidence="5"/>
<comment type="function">
    <text evidence="1">Trypanothione is the parasite analog of glutathione; this enzyme is the equivalent of glutathione reductase.</text>
</comment>
<evidence type="ECO:0000256" key="8">
    <source>
        <dbReference type="ARBA" id="ARBA00022630"/>
    </source>
</evidence>
<dbReference type="VEuPathDB" id="TriTrypDB:LPMP_050340"/>
<evidence type="ECO:0000256" key="19">
    <source>
        <dbReference type="RuleBase" id="RU003691"/>
    </source>
</evidence>
<evidence type="ECO:0000256" key="12">
    <source>
        <dbReference type="ARBA" id="ARBA00023157"/>
    </source>
</evidence>
<dbReference type="InterPro" id="IPR046952">
    <property type="entry name" value="GSHR/TRXR-like"/>
</dbReference>
<evidence type="ECO:0000256" key="7">
    <source>
        <dbReference type="ARBA" id="ARBA00022490"/>
    </source>
</evidence>
<evidence type="ECO:0000313" key="22">
    <source>
        <dbReference type="EMBL" id="AIN95475.1"/>
    </source>
</evidence>
<evidence type="ECO:0000256" key="3">
    <source>
        <dbReference type="ARBA" id="ARBA00007532"/>
    </source>
</evidence>
<evidence type="ECO:0000256" key="10">
    <source>
        <dbReference type="ARBA" id="ARBA00022857"/>
    </source>
</evidence>
<feature type="domain" description="FAD/NAD(P)-binding" evidence="21">
    <location>
        <begin position="5"/>
        <end position="342"/>
    </location>
</feature>
<dbReference type="PANTHER" id="PTHR42737:SF2">
    <property type="entry name" value="GLUTATHIONE REDUCTASE"/>
    <property type="match status" value="1"/>
</dbReference>
<organism evidence="22 23">
    <name type="scientific">Leishmania panamensis</name>
    <dbReference type="NCBI Taxonomy" id="5679"/>
    <lineage>
        <taxon>Eukaryota</taxon>
        <taxon>Discoba</taxon>
        <taxon>Euglenozoa</taxon>
        <taxon>Kinetoplastea</taxon>
        <taxon>Metakinetoplastina</taxon>
        <taxon>Trypanosomatida</taxon>
        <taxon>Trypanosomatidae</taxon>
        <taxon>Leishmaniinae</taxon>
        <taxon>Leishmania</taxon>
        <taxon>Leishmania guyanensis species complex</taxon>
    </lineage>
</organism>
<name>A0A088RI55_LEIPA</name>
<evidence type="ECO:0000256" key="5">
    <source>
        <dbReference type="ARBA" id="ARBA00013018"/>
    </source>
</evidence>
<dbReference type="GO" id="GO:0005739">
    <property type="term" value="C:mitochondrion"/>
    <property type="evidence" value="ECO:0007669"/>
    <property type="project" value="TreeGrafter"/>
</dbReference>
<evidence type="ECO:0000256" key="6">
    <source>
        <dbReference type="ARBA" id="ARBA00013602"/>
    </source>
</evidence>
<accession>A0A088RI55</accession>
<feature type="domain" description="Pyridine nucleotide-disulphide oxidoreductase dimerisation" evidence="20">
    <location>
        <begin position="363"/>
        <end position="468"/>
    </location>
</feature>
<dbReference type="InterPro" id="IPR001100">
    <property type="entry name" value="Pyr_nuc-diS_OxRdtase"/>
</dbReference>
<dbReference type="GO" id="GO:0034599">
    <property type="term" value="P:cellular response to oxidative stress"/>
    <property type="evidence" value="ECO:0007669"/>
    <property type="project" value="TreeGrafter"/>
</dbReference>
<keyword evidence="17" id="KW-0547">Nucleotide-binding</keyword>